<evidence type="ECO:0000313" key="2">
    <source>
        <dbReference type="Proteomes" id="UP000248783"/>
    </source>
</evidence>
<protein>
    <recommendedName>
        <fullName evidence="3">Holliday junction nuclease RuvC</fullName>
    </recommendedName>
</protein>
<organism evidence="1 2">
    <name type="scientific">Xylanimonas oleitrophica</name>
    <dbReference type="NCBI Taxonomy" id="2607479"/>
    <lineage>
        <taxon>Bacteria</taxon>
        <taxon>Bacillati</taxon>
        <taxon>Actinomycetota</taxon>
        <taxon>Actinomycetes</taxon>
        <taxon>Micrococcales</taxon>
        <taxon>Promicromonosporaceae</taxon>
        <taxon>Xylanimonas</taxon>
    </lineage>
</organism>
<dbReference type="AlphaFoldDB" id="A0A2W5WVR3"/>
<dbReference type="RefSeq" id="WP_111249624.1">
    <property type="nucleotide sequence ID" value="NZ_QKWH01000001.1"/>
</dbReference>
<accession>A0A2W5WVR3</accession>
<dbReference type="InterPro" id="IPR012337">
    <property type="entry name" value="RNaseH-like_sf"/>
</dbReference>
<dbReference type="InterPro" id="IPR036397">
    <property type="entry name" value="RNaseH_sf"/>
</dbReference>
<evidence type="ECO:0008006" key="3">
    <source>
        <dbReference type="Google" id="ProtNLM"/>
    </source>
</evidence>
<keyword evidence="2" id="KW-1185">Reference proteome</keyword>
<dbReference type="EMBL" id="QKWH01000001">
    <property type="protein sequence ID" value="PZR55260.1"/>
    <property type="molecule type" value="Genomic_DNA"/>
</dbReference>
<sequence>MKVVGLDLSLTSTGVAVVWAAPRAGHLAQVDRIRTSPAGDTYPARWSRLRDIVDEAMAWVSDDTDLVVLEGLAYASKSPHATERAGLWWMLAHRLLVNDHRLAVVTPSARAKYATGSGAAGKDTVLAAVVRRYVDVDVTGNDEADALVLAAMGARALGRPIDELPKNHLDAMAKVAWPEGLAQPCPAGITTESKD</sequence>
<reference evidence="1 2" key="1">
    <citation type="submission" date="2018-06" db="EMBL/GenBank/DDBJ databases">
        <title>Whole genome sequencing of a novel hydrocarbon degrading bacterial strain, PW21 isolated from oil contaminated produced water sample.</title>
        <authorList>
            <person name="Nagkirti P."/>
            <person name="Shaikh A."/>
            <person name="Gowdaman V."/>
            <person name="Engineer A.E."/>
            <person name="Dagar S."/>
            <person name="Dhakephalkar P.K."/>
        </authorList>
    </citation>
    <scope>NUCLEOTIDE SEQUENCE [LARGE SCALE GENOMIC DNA]</scope>
    <source>
        <strain evidence="1 2">PW21</strain>
    </source>
</reference>
<proteinExistence type="predicted"/>
<gene>
    <name evidence="1" type="ORF">DNL40_02495</name>
</gene>
<comment type="caution">
    <text evidence="1">The sequence shown here is derived from an EMBL/GenBank/DDBJ whole genome shotgun (WGS) entry which is preliminary data.</text>
</comment>
<name>A0A2W5WVR3_9MICO</name>
<dbReference type="SUPFAM" id="SSF53098">
    <property type="entry name" value="Ribonuclease H-like"/>
    <property type="match status" value="1"/>
</dbReference>
<dbReference type="GO" id="GO:0003676">
    <property type="term" value="F:nucleic acid binding"/>
    <property type="evidence" value="ECO:0007669"/>
    <property type="project" value="InterPro"/>
</dbReference>
<dbReference type="Proteomes" id="UP000248783">
    <property type="component" value="Unassembled WGS sequence"/>
</dbReference>
<evidence type="ECO:0000313" key="1">
    <source>
        <dbReference type="EMBL" id="PZR55260.1"/>
    </source>
</evidence>
<dbReference type="Gene3D" id="3.30.420.10">
    <property type="entry name" value="Ribonuclease H-like superfamily/Ribonuclease H"/>
    <property type="match status" value="1"/>
</dbReference>